<proteinExistence type="predicted"/>
<protein>
    <recommendedName>
        <fullName evidence="8">ABC transmembrane type-1 domain-containing protein</fullName>
    </recommendedName>
</protein>
<keyword evidence="2" id="KW-0813">Transport</keyword>
<evidence type="ECO:0000256" key="4">
    <source>
        <dbReference type="ARBA" id="ARBA00022692"/>
    </source>
</evidence>
<feature type="non-terminal residue" evidence="9">
    <location>
        <position position="369"/>
    </location>
</feature>
<dbReference type="AlphaFoldDB" id="A0A382LNY3"/>
<reference evidence="9" key="1">
    <citation type="submission" date="2018-05" db="EMBL/GenBank/DDBJ databases">
        <authorList>
            <person name="Lanie J.A."/>
            <person name="Ng W.-L."/>
            <person name="Kazmierczak K.M."/>
            <person name="Andrzejewski T.M."/>
            <person name="Davidsen T.M."/>
            <person name="Wayne K.J."/>
            <person name="Tettelin H."/>
            <person name="Glass J.I."/>
            <person name="Rusch D."/>
            <person name="Podicherti R."/>
            <person name="Tsui H.-C.T."/>
            <person name="Winkler M.E."/>
        </authorList>
    </citation>
    <scope>NUCLEOTIDE SEQUENCE</scope>
</reference>
<dbReference type="EMBL" id="UINC01087325">
    <property type="protein sequence ID" value="SVC36601.1"/>
    <property type="molecule type" value="Genomic_DNA"/>
</dbReference>
<gene>
    <name evidence="9" type="ORF">METZ01_LOCUS289455</name>
</gene>
<evidence type="ECO:0000259" key="8">
    <source>
        <dbReference type="PROSITE" id="PS50928"/>
    </source>
</evidence>
<sequence length="369" mass="40786">MVRYIFQRLIVFIPVLWVIATITFFMVRMAPGDPFSDEKEMPEEVRDRIKAYYGLDLPLRQQYLIYLGVKSKEADKHRVKLGADENAREYRHEDANVSLRVTSNGGSIAVAKLKGQGVWYGRLVEHNATTAIREVDVYRRGERSGLLQGHLGPSFKHKGKNVNDIIREAFPKSLELGLYAMAIALLLGIAAGSIAALKQNSILDYAPMSLAMMGICLPTFVMGPLLVLVFGLWLEWFPVAGWSAWGGAGLFPEGWPNDRVLPACTLGFFYAAMVARLTRGGMLETLNQDFIKTARAKGLSETRVVVKHALRGGILPTVSFLGPAFAGIISGSFVIETIFNIPGLGRHFIEAATNRDYTLVLGTVLFYAT</sequence>
<name>A0A382LNY3_9ZZZZ</name>
<dbReference type="InterPro" id="IPR000515">
    <property type="entry name" value="MetI-like"/>
</dbReference>
<feature type="domain" description="ABC transmembrane type-1" evidence="8">
    <location>
        <begin position="170"/>
        <end position="369"/>
    </location>
</feature>
<keyword evidence="3" id="KW-1003">Cell membrane</keyword>
<keyword evidence="6 7" id="KW-0472">Membrane</keyword>
<dbReference type="Gene3D" id="1.10.3720.10">
    <property type="entry name" value="MetI-like"/>
    <property type="match status" value="1"/>
</dbReference>
<evidence type="ECO:0000313" key="9">
    <source>
        <dbReference type="EMBL" id="SVC36601.1"/>
    </source>
</evidence>
<dbReference type="CDD" id="cd06261">
    <property type="entry name" value="TM_PBP2"/>
    <property type="match status" value="1"/>
</dbReference>
<evidence type="ECO:0000256" key="2">
    <source>
        <dbReference type="ARBA" id="ARBA00022448"/>
    </source>
</evidence>
<feature type="transmembrane region" description="Helical" evidence="7">
    <location>
        <begin position="176"/>
        <end position="197"/>
    </location>
</feature>
<evidence type="ECO:0000256" key="7">
    <source>
        <dbReference type="SAM" id="Phobius"/>
    </source>
</evidence>
<feature type="transmembrane region" description="Helical" evidence="7">
    <location>
        <begin position="9"/>
        <end position="27"/>
    </location>
</feature>
<keyword evidence="5 7" id="KW-1133">Transmembrane helix</keyword>
<dbReference type="SUPFAM" id="SSF161098">
    <property type="entry name" value="MetI-like"/>
    <property type="match status" value="1"/>
</dbReference>
<dbReference type="Pfam" id="PF00528">
    <property type="entry name" value="BPD_transp_1"/>
    <property type="match status" value="1"/>
</dbReference>
<organism evidence="9">
    <name type="scientific">marine metagenome</name>
    <dbReference type="NCBI Taxonomy" id="408172"/>
    <lineage>
        <taxon>unclassified sequences</taxon>
        <taxon>metagenomes</taxon>
        <taxon>ecological metagenomes</taxon>
    </lineage>
</organism>
<dbReference type="GO" id="GO:0005886">
    <property type="term" value="C:plasma membrane"/>
    <property type="evidence" value="ECO:0007669"/>
    <property type="project" value="UniProtKB-SubCell"/>
</dbReference>
<dbReference type="PANTHER" id="PTHR30465">
    <property type="entry name" value="INNER MEMBRANE ABC TRANSPORTER"/>
    <property type="match status" value="1"/>
</dbReference>
<evidence type="ECO:0000256" key="3">
    <source>
        <dbReference type="ARBA" id="ARBA00022475"/>
    </source>
</evidence>
<accession>A0A382LNY3</accession>
<evidence type="ECO:0000256" key="6">
    <source>
        <dbReference type="ARBA" id="ARBA00023136"/>
    </source>
</evidence>
<dbReference type="InterPro" id="IPR035906">
    <property type="entry name" value="MetI-like_sf"/>
</dbReference>
<dbReference type="PROSITE" id="PS50928">
    <property type="entry name" value="ABC_TM1"/>
    <property type="match status" value="1"/>
</dbReference>
<keyword evidence="4 7" id="KW-0812">Transmembrane</keyword>
<evidence type="ECO:0000256" key="5">
    <source>
        <dbReference type="ARBA" id="ARBA00022989"/>
    </source>
</evidence>
<dbReference type="PANTHER" id="PTHR30465:SF74">
    <property type="entry name" value="OLIGOPEPTIDE TRANSPORT SYSTEM PERMEASE PROTEIN OPPB"/>
    <property type="match status" value="1"/>
</dbReference>
<dbReference type="Pfam" id="PF19300">
    <property type="entry name" value="BPD_transp_1_N"/>
    <property type="match status" value="1"/>
</dbReference>
<evidence type="ECO:0000256" key="1">
    <source>
        <dbReference type="ARBA" id="ARBA00004651"/>
    </source>
</evidence>
<dbReference type="InterPro" id="IPR045621">
    <property type="entry name" value="BPD_transp_1_N"/>
</dbReference>
<feature type="transmembrane region" description="Helical" evidence="7">
    <location>
        <begin position="209"/>
        <end position="234"/>
    </location>
</feature>
<dbReference type="GO" id="GO:0055085">
    <property type="term" value="P:transmembrane transport"/>
    <property type="evidence" value="ECO:0007669"/>
    <property type="project" value="InterPro"/>
</dbReference>
<comment type="subcellular location">
    <subcellularLocation>
        <location evidence="1">Cell membrane</location>
        <topology evidence="1">Multi-pass membrane protein</topology>
    </subcellularLocation>
</comment>